<evidence type="ECO:0000256" key="2">
    <source>
        <dbReference type="ARBA" id="ARBA00023125"/>
    </source>
</evidence>
<evidence type="ECO:0000259" key="5">
    <source>
        <dbReference type="PROSITE" id="PS50977"/>
    </source>
</evidence>
<dbReference type="PROSITE" id="PS50977">
    <property type="entry name" value="HTH_TETR_2"/>
    <property type="match status" value="1"/>
</dbReference>
<dbReference type="Pfam" id="PF21597">
    <property type="entry name" value="TetR_C_43"/>
    <property type="match status" value="1"/>
</dbReference>
<dbReference type="EMBL" id="AP022610">
    <property type="protein sequence ID" value="BBZ31097.1"/>
    <property type="molecule type" value="Genomic_DNA"/>
</dbReference>
<evidence type="ECO:0000256" key="1">
    <source>
        <dbReference type="ARBA" id="ARBA00023015"/>
    </source>
</evidence>
<dbReference type="PANTHER" id="PTHR30055">
    <property type="entry name" value="HTH-TYPE TRANSCRIPTIONAL REGULATOR RUTR"/>
    <property type="match status" value="1"/>
</dbReference>
<keyword evidence="7" id="KW-1185">Reference proteome</keyword>
<keyword evidence="3" id="KW-0804">Transcription</keyword>
<dbReference type="PRINTS" id="PR00455">
    <property type="entry name" value="HTHTETR"/>
</dbReference>
<dbReference type="InterPro" id="IPR009057">
    <property type="entry name" value="Homeodomain-like_sf"/>
</dbReference>
<evidence type="ECO:0000313" key="6">
    <source>
        <dbReference type="EMBL" id="BBZ31097.1"/>
    </source>
</evidence>
<dbReference type="RefSeq" id="WP_246241075.1">
    <property type="nucleotide sequence ID" value="NZ_AP022610.1"/>
</dbReference>
<gene>
    <name evidence="6" type="ORF">MMAD_53920</name>
</gene>
<dbReference type="Pfam" id="PF00440">
    <property type="entry name" value="TetR_N"/>
    <property type="match status" value="1"/>
</dbReference>
<proteinExistence type="predicted"/>
<keyword evidence="2 4" id="KW-0238">DNA-binding</keyword>
<dbReference type="Proteomes" id="UP000466517">
    <property type="component" value="Chromosome"/>
</dbReference>
<dbReference type="InterPro" id="IPR050109">
    <property type="entry name" value="HTH-type_TetR-like_transc_reg"/>
</dbReference>
<dbReference type="AlphaFoldDB" id="A0A7I7XPC5"/>
<dbReference type="InterPro" id="IPR001647">
    <property type="entry name" value="HTH_TetR"/>
</dbReference>
<dbReference type="KEGG" id="mmag:MMAD_53920"/>
<organism evidence="6 7">
    <name type="scientific">Mycolicibacterium madagascariense</name>
    <dbReference type="NCBI Taxonomy" id="212765"/>
    <lineage>
        <taxon>Bacteria</taxon>
        <taxon>Bacillati</taxon>
        <taxon>Actinomycetota</taxon>
        <taxon>Actinomycetes</taxon>
        <taxon>Mycobacteriales</taxon>
        <taxon>Mycobacteriaceae</taxon>
        <taxon>Mycolicibacterium</taxon>
    </lineage>
</organism>
<dbReference type="GO" id="GO:0000976">
    <property type="term" value="F:transcription cis-regulatory region binding"/>
    <property type="evidence" value="ECO:0007669"/>
    <property type="project" value="TreeGrafter"/>
</dbReference>
<name>A0A7I7XPC5_9MYCO</name>
<accession>A0A7I7XPC5</accession>
<feature type="domain" description="HTH tetR-type" evidence="5">
    <location>
        <begin position="14"/>
        <end position="73"/>
    </location>
</feature>
<dbReference type="Gene3D" id="1.10.357.10">
    <property type="entry name" value="Tetracycline Repressor, domain 2"/>
    <property type="match status" value="1"/>
</dbReference>
<keyword evidence="1" id="KW-0805">Transcription regulation</keyword>
<evidence type="ECO:0000313" key="7">
    <source>
        <dbReference type="Proteomes" id="UP000466517"/>
    </source>
</evidence>
<protein>
    <submittedName>
        <fullName evidence="6">TetR family transcriptional regulator</fullName>
    </submittedName>
</protein>
<dbReference type="PANTHER" id="PTHR30055:SF234">
    <property type="entry name" value="HTH-TYPE TRANSCRIPTIONAL REGULATOR BETI"/>
    <property type="match status" value="1"/>
</dbReference>
<sequence>MSTPRARPLRADARRNRDAILNAAREMFDTEGIFVPIDCIATAAGVGNATLYRNFPTRNDLLAAVIDDSVGDLLAAADALARDLSPADALREWLRQLAWQLRIWNDLPTCIATAVDDDASPVQDVSARLIARTGDFLHRASAAGSASQSVSAHELFELVVALSWAIDRFGDDQEHARHRVELATAGVFAPR</sequence>
<reference evidence="6 7" key="1">
    <citation type="journal article" date="2019" name="Emerg. Microbes Infect.">
        <title>Comprehensive subspecies identification of 175 nontuberculous mycobacteria species based on 7547 genomic profiles.</title>
        <authorList>
            <person name="Matsumoto Y."/>
            <person name="Kinjo T."/>
            <person name="Motooka D."/>
            <person name="Nabeya D."/>
            <person name="Jung N."/>
            <person name="Uechi K."/>
            <person name="Horii T."/>
            <person name="Iida T."/>
            <person name="Fujita J."/>
            <person name="Nakamura S."/>
        </authorList>
    </citation>
    <scope>NUCLEOTIDE SEQUENCE [LARGE SCALE GENOMIC DNA]</scope>
    <source>
        <strain evidence="6 7">JCM 13574</strain>
    </source>
</reference>
<feature type="DNA-binding region" description="H-T-H motif" evidence="4">
    <location>
        <begin position="36"/>
        <end position="55"/>
    </location>
</feature>
<dbReference type="SUPFAM" id="SSF46689">
    <property type="entry name" value="Homeodomain-like"/>
    <property type="match status" value="1"/>
</dbReference>
<dbReference type="GO" id="GO:0003700">
    <property type="term" value="F:DNA-binding transcription factor activity"/>
    <property type="evidence" value="ECO:0007669"/>
    <property type="project" value="TreeGrafter"/>
</dbReference>
<evidence type="ECO:0000256" key="3">
    <source>
        <dbReference type="ARBA" id="ARBA00023163"/>
    </source>
</evidence>
<evidence type="ECO:0000256" key="4">
    <source>
        <dbReference type="PROSITE-ProRule" id="PRU00335"/>
    </source>
</evidence>
<dbReference type="InterPro" id="IPR049445">
    <property type="entry name" value="TetR_SbtR-like_C"/>
</dbReference>